<proteinExistence type="predicted"/>
<name>A0A4Y2JSK4_ARAVE</name>
<sequence>MVTKDLSAIFSLGPDNKVFGRSALNQPPPESSGPSTLESKFISSIVRDFSSSNSWTKVNTQRYHEILKKPRKAFNSKHRVRPSRGFILLQHNARRNTAKEEK</sequence>
<feature type="region of interest" description="Disordered" evidence="1">
    <location>
        <begin position="16"/>
        <end position="37"/>
    </location>
</feature>
<organism evidence="2 3">
    <name type="scientific">Araneus ventricosus</name>
    <name type="common">Orbweaver spider</name>
    <name type="synonym">Epeira ventricosa</name>
    <dbReference type="NCBI Taxonomy" id="182803"/>
    <lineage>
        <taxon>Eukaryota</taxon>
        <taxon>Metazoa</taxon>
        <taxon>Ecdysozoa</taxon>
        <taxon>Arthropoda</taxon>
        <taxon>Chelicerata</taxon>
        <taxon>Arachnida</taxon>
        <taxon>Araneae</taxon>
        <taxon>Araneomorphae</taxon>
        <taxon>Entelegynae</taxon>
        <taxon>Araneoidea</taxon>
        <taxon>Araneidae</taxon>
        <taxon>Araneus</taxon>
    </lineage>
</organism>
<reference evidence="2 3" key="1">
    <citation type="journal article" date="2019" name="Sci. Rep.">
        <title>Orb-weaving spider Araneus ventricosus genome elucidates the spidroin gene catalogue.</title>
        <authorList>
            <person name="Kono N."/>
            <person name="Nakamura H."/>
            <person name="Ohtoshi R."/>
            <person name="Moran D.A.P."/>
            <person name="Shinohara A."/>
            <person name="Yoshida Y."/>
            <person name="Fujiwara M."/>
            <person name="Mori M."/>
            <person name="Tomita M."/>
            <person name="Arakawa K."/>
        </authorList>
    </citation>
    <scope>NUCLEOTIDE SEQUENCE [LARGE SCALE GENOMIC DNA]</scope>
</reference>
<protein>
    <submittedName>
        <fullName evidence="2">Uncharacterized protein</fullName>
    </submittedName>
</protein>
<dbReference type="EMBL" id="BGPR01003838">
    <property type="protein sequence ID" value="GBM93010.1"/>
    <property type="molecule type" value="Genomic_DNA"/>
</dbReference>
<accession>A0A4Y2JSK4</accession>
<evidence type="ECO:0000256" key="1">
    <source>
        <dbReference type="SAM" id="MobiDB-lite"/>
    </source>
</evidence>
<dbReference type="AlphaFoldDB" id="A0A4Y2JSK4"/>
<keyword evidence="3" id="KW-1185">Reference proteome</keyword>
<evidence type="ECO:0000313" key="3">
    <source>
        <dbReference type="Proteomes" id="UP000499080"/>
    </source>
</evidence>
<gene>
    <name evidence="2" type="ORF">AVEN_178282_1</name>
</gene>
<evidence type="ECO:0000313" key="2">
    <source>
        <dbReference type="EMBL" id="GBM93010.1"/>
    </source>
</evidence>
<dbReference type="Proteomes" id="UP000499080">
    <property type="component" value="Unassembled WGS sequence"/>
</dbReference>
<comment type="caution">
    <text evidence="2">The sequence shown here is derived from an EMBL/GenBank/DDBJ whole genome shotgun (WGS) entry which is preliminary data.</text>
</comment>